<comment type="similarity">
    <text evidence="1">Belongs to the short-chain dehydrogenases/reductases (SDR) family.</text>
</comment>
<organism evidence="2">
    <name type="scientific">freshwater metagenome</name>
    <dbReference type="NCBI Taxonomy" id="449393"/>
    <lineage>
        <taxon>unclassified sequences</taxon>
        <taxon>metagenomes</taxon>
        <taxon>ecological metagenomes</taxon>
    </lineage>
</organism>
<evidence type="ECO:0000313" key="2">
    <source>
        <dbReference type="EMBL" id="CAB4858144.1"/>
    </source>
</evidence>
<reference evidence="2" key="1">
    <citation type="submission" date="2020-05" db="EMBL/GenBank/DDBJ databases">
        <authorList>
            <person name="Chiriac C."/>
            <person name="Salcher M."/>
            <person name="Ghai R."/>
            <person name="Kavagutti S V."/>
        </authorList>
    </citation>
    <scope>NUCLEOTIDE SEQUENCE</scope>
</reference>
<dbReference type="EMBL" id="CAFBLM010000002">
    <property type="protein sequence ID" value="CAB4858144.1"/>
    <property type="molecule type" value="Genomic_DNA"/>
</dbReference>
<protein>
    <submittedName>
        <fullName evidence="2">Unannotated protein</fullName>
    </submittedName>
</protein>
<dbReference type="AlphaFoldDB" id="A0A6J7CME8"/>
<dbReference type="PANTHER" id="PTHR42879">
    <property type="entry name" value="3-OXOACYL-(ACYL-CARRIER-PROTEIN) REDUCTASE"/>
    <property type="match status" value="1"/>
</dbReference>
<dbReference type="InterPro" id="IPR002347">
    <property type="entry name" value="SDR_fam"/>
</dbReference>
<dbReference type="InterPro" id="IPR050259">
    <property type="entry name" value="SDR"/>
</dbReference>
<evidence type="ECO:0000256" key="1">
    <source>
        <dbReference type="ARBA" id="ARBA00006484"/>
    </source>
</evidence>
<dbReference type="SUPFAM" id="SSF51735">
    <property type="entry name" value="NAD(P)-binding Rossmann-fold domains"/>
    <property type="match status" value="1"/>
</dbReference>
<proteinExistence type="inferred from homology"/>
<dbReference type="GO" id="GO:0032787">
    <property type="term" value="P:monocarboxylic acid metabolic process"/>
    <property type="evidence" value="ECO:0007669"/>
    <property type="project" value="UniProtKB-ARBA"/>
</dbReference>
<sequence length="248" mass="25033">MSGNDFDSQVAIVTGAGSGIGQACAQMLAQRGAKVLIADSNVGAAERVASAIGSSAMAFAVDVADPTDCQAMVDAALSHWGRLDIAVNNAGIGGEQNPLGSYSIAGWRSVMSVNLDGVFYCMRSEIAAMAKTGGGSIVNMSSILGMVGFANAGAYVAAKHGVVGLTQTAALDHAADGIRVNAVGPGFIDTPLLAQLSVEMKAGLAAMHPRGKMGSADEVAELVTFLASEHAANITGSYYTVDGGYTAR</sequence>
<dbReference type="PROSITE" id="PS00061">
    <property type="entry name" value="ADH_SHORT"/>
    <property type="match status" value="1"/>
</dbReference>
<dbReference type="Pfam" id="PF13561">
    <property type="entry name" value="adh_short_C2"/>
    <property type="match status" value="1"/>
</dbReference>
<dbReference type="InterPro" id="IPR020904">
    <property type="entry name" value="Sc_DH/Rdtase_CS"/>
</dbReference>
<name>A0A6J7CME8_9ZZZZ</name>
<dbReference type="PRINTS" id="PR00080">
    <property type="entry name" value="SDRFAMILY"/>
</dbReference>
<gene>
    <name evidence="2" type="ORF">UFOPK3401_00101</name>
</gene>
<dbReference type="InterPro" id="IPR036291">
    <property type="entry name" value="NAD(P)-bd_dom_sf"/>
</dbReference>
<dbReference type="PANTHER" id="PTHR42879:SF2">
    <property type="entry name" value="3-OXOACYL-[ACYL-CARRIER-PROTEIN] REDUCTASE FABG"/>
    <property type="match status" value="1"/>
</dbReference>
<dbReference type="PRINTS" id="PR00081">
    <property type="entry name" value="GDHRDH"/>
</dbReference>
<dbReference type="Gene3D" id="3.40.50.720">
    <property type="entry name" value="NAD(P)-binding Rossmann-like Domain"/>
    <property type="match status" value="1"/>
</dbReference>
<accession>A0A6J7CME8</accession>
<dbReference type="FunFam" id="3.40.50.720:FF:000084">
    <property type="entry name" value="Short-chain dehydrogenase reductase"/>
    <property type="match status" value="1"/>
</dbReference>